<reference evidence="4" key="1">
    <citation type="journal article" date="2020" name="Cell">
        <title>Large-Scale Comparative Analyses of Tick Genomes Elucidate Their Genetic Diversity and Vector Capacities.</title>
        <authorList>
            <consortium name="Tick Genome and Microbiome Consortium (TIGMIC)"/>
            <person name="Jia N."/>
            <person name="Wang J."/>
            <person name="Shi W."/>
            <person name="Du L."/>
            <person name="Sun Y."/>
            <person name="Zhan W."/>
            <person name="Jiang J.F."/>
            <person name="Wang Q."/>
            <person name="Zhang B."/>
            <person name="Ji P."/>
            <person name="Bell-Sakyi L."/>
            <person name="Cui X.M."/>
            <person name="Yuan T.T."/>
            <person name="Jiang B.G."/>
            <person name="Yang W.F."/>
            <person name="Lam T.T."/>
            <person name="Chang Q.C."/>
            <person name="Ding S.J."/>
            <person name="Wang X.J."/>
            <person name="Zhu J.G."/>
            <person name="Ruan X.D."/>
            <person name="Zhao L."/>
            <person name="Wei J.T."/>
            <person name="Ye R.Z."/>
            <person name="Que T.C."/>
            <person name="Du C.H."/>
            <person name="Zhou Y.H."/>
            <person name="Cheng J.X."/>
            <person name="Dai P.F."/>
            <person name="Guo W.B."/>
            <person name="Han X.H."/>
            <person name="Huang E.J."/>
            <person name="Li L.F."/>
            <person name="Wei W."/>
            <person name="Gao Y.C."/>
            <person name="Liu J.Z."/>
            <person name="Shao H.Z."/>
            <person name="Wang X."/>
            <person name="Wang C.C."/>
            <person name="Yang T.C."/>
            <person name="Huo Q.B."/>
            <person name="Li W."/>
            <person name="Chen H.Y."/>
            <person name="Chen S.E."/>
            <person name="Zhou L.G."/>
            <person name="Ni X.B."/>
            <person name="Tian J.H."/>
            <person name="Sheng Y."/>
            <person name="Liu T."/>
            <person name="Pan Y.S."/>
            <person name="Xia L.Y."/>
            <person name="Li J."/>
            <person name="Zhao F."/>
            <person name="Cao W.C."/>
        </authorList>
    </citation>
    <scope>NUCLEOTIDE SEQUENCE</scope>
    <source>
        <strain evidence="4">Rsan-2018</strain>
    </source>
</reference>
<evidence type="ECO:0000256" key="2">
    <source>
        <dbReference type="ARBA" id="ARBA00022679"/>
    </source>
</evidence>
<feature type="domain" description="Sulfotransferase" evidence="3">
    <location>
        <begin position="37"/>
        <end position="295"/>
    </location>
</feature>
<evidence type="ECO:0000256" key="1">
    <source>
        <dbReference type="ARBA" id="ARBA00005771"/>
    </source>
</evidence>
<comment type="caution">
    <text evidence="4">The sequence shown here is derived from an EMBL/GenBank/DDBJ whole genome shotgun (WGS) entry which is preliminary data.</text>
</comment>
<dbReference type="GO" id="GO:0008146">
    <property type="term" value="F:sulfotransferase activity"/>
    <property type="evidence" value="ECO:0007669"/>
    <property type="project" value="InterPro"/>
</dbReference>
<evidence type="ECO:0000313" key="4">
    <source>
        <dbReference type="EMBL" id="KAH7957041.1"/>
    </source>
</evidence>
<dbReference type="Gene3D" id="3.40.50.300">
    <property type="entry name" value="P-loop containing nucleotide triphosphate hydrolases"/>
    <property type="match status" value="1"/>
</dbReference>
<organism evidence="4 5">
    <name type="scientific">Rhipicephalus sanguineus</name>
    <name type="common">Brown dog tick</name>
    <name type="synonym">Ixodes sanguineus</name>
    <dbReference type="NCBI Taxonomy" id="34632"/>
    <lineage>
        <taxon>Eukaryota</taxon>
        <taxon>Metazoa</taxon>
        <taxon>Ecdysozoa</taxon>
        <taxon>Arthropoda</taxon>
        <taxon>Chelicerata</taxon>
        <taxon>Arachnida</taxon>
        <taxon>Acari</taxon>
        <taxon>Parasitiformes</taxon>
        <taxon>Ixodida</taxon>
        <taxon>Ixodoidea</taxon>
        <taxon>Ixodidae</taxon>
        <taxon>Rhipicephalinae</taxon>
        <taxon>Rhipicephalus</taxon>
        <taxon>Rhipicephalus</taxon>
    </lineage>
</organism>
<keyword evidence="2" id="KW-0808">Transferase</keyword>
<accession>A0A9D4PWL5</accession>
<dbReference type="OrthoDB" id="6507163at2759"/>
<evidence type="ECO:0000259" key="3">
    <source>
        <dbReference type="Pfam" id="PF00685"/>
    </source>
</evidence>
<dbReference type="EMBL" id="JABSTV010001250">
    <property type="protein sequence ID" value="KAH7957041.1"/>
    <property type="molecule type" value="Genomic_DNA"/>
</dbReference>
<protein>
    <recommendedName>
        <fullName evidence="3">Sulfotransferase domain-containing protein</fullName>
    </recommendedName>
</protein>
<keyword evidence="5" id="KW-1185">Reference proteome</keyword>
<sequence length="319" mass="36941">MPGRRPYRQVIDGVPRCPVVIPEIFRKGLSFRAAKGDVVQSSYPKSGTHWIQYITQLILNGGKPISSYDEFTSNLRAIEYVDTEGWVSSMPFRLFTTHLPLSRDAMNEEAKYIYIARNPWDVCVSQFRMTKDLSSSMFEDGTLEEFFEPFVEGDLGYGSYFDHVASAYALKDEQNVFFVTYEELKEDTRGTILRLASFLGDIYGDVLRNSSQMLENIVELSKPEHMRKVIVINFNQNETQEWNELFVNKKITCREGYCGDNSKYALVKEAKVGGWKEYFTPDLLARFENKIQEEWDKASFIELWEDIRREAVVLSCEST</sequence>
<dbReference type="InterPro" id="IPR000863">
    <property type="entry name" value="Sulfotransferase_dom"/>
</dbReference>
<dbReference type="Proteomes" id="UP000821837">
    <property type="component" value="Unassembled WGS sequence"/>
</dbReference>
<name>A0A9D4PWL5_RHISA</name>
<gene>
    <name evidence="4" type="ORF">HPB52_014500</name>
</gene>
<dbReference type="VEuPathDB" id="VectorBase:RSAN_035022"/>
<dbReference type="Pfam" id="PF00685">
    <property type="entry name" value="Sulfotransfer_1"/>
    <property type="match status" value="1"/>
</dbReference>
<dbReference type="PANTHER" id="PTHR11783">
    <property type="entry name" value="SULFOTRANSFERASE SULT"/>
    <property type="match status" value="1"/>
</dbReference>
<dbReference type="AlphaFoldDB" id="A0A9D4PWL5"/>
<evidence type="ECO:0000313" key="5">
    <source>
        <dbReference type="Proteomes" id="UP000821837"/>
    </source>
</evidence>
<proteinExistence type="inferred from homology"/>
<dbReference type="OMA" id="MEVWEDI"/>
<reference evidence="4" key="2">
    <citation type="submission" date="2021-09" db="EMBL/GenBank/DDBJ databases">
        <authorList>
            <person name="Jia N."/>
            <person name="Wang J."/>
            <person name="Shi W."/>
            <person name="Du L."/>
            <person name="Sun Y."/>
            <person name="Zhan W."/>
            <person name="Jiang J."/>
            <person name="Wang Q."/>
            <person name="Zhang B."/>
            <person name="Ji P."/>
            <person name="Sakyi L.B."/>
            <person name="Cui X."/>
            <person name="Yuan T."/>
            <person name="Jiang B."/>
            <person name="Yang W."/>
            <person name="Lam T.T.-Y."/>
            <person name="Chang Q."/>
            <person name="Ding S."/>
            <person name="Wang X."/>
            <person name="Zhu J."/>
            <person name="Ruan X."/>
            <person name="Zhao L."/>
            <person name="Wei J."/>
            <person name="Que T."/>
            <person name="Du C."/>
            <person name="Cheng J."/>
            <person name="Dai P."/>
            <person name="Han X."/>
            <person name="Huang E."/>
            <person name="Gao Y."/>
            <person name="Liu J."/>
            <person name="Shao H."/>
            <person name="Ye R."/>
            <person name="Li L."/>
            <person name="Wei W."/>
            <person name="Wang X."/>
            <person name="Wang C."/>
            <person name="Huo Q."/>
            <person name="Li W."/>
            <person name="Guo W."/>
            <person name="Chen H."/>
            <person name="Chen S."/>
            <person name="Zhou L."/>
            <person name="Zhou L."/>
            <person name="Ni X."/>
            <person name="Tian J."/>
            <person name="Zhou Y."/>
            <person name="Sheng Y."/>
            <person name="Liu T."/>
            <person name="Pan Y."/>
            <person name="Xia L."/>
            <person name="Li J."/>
            <person name="Zhao F."/>
            <person name="Cao W."/>
        </authorList>
    </citation>
    <scope>NUCLEOTIDE SEQUENCE</scope>
    <source>
        <strain evidence="4">Rsan-2018</strain>
        <tissue evidence="4">Larvae</tissue>
    </source>
</reference>
<comment type="similarity">
    <text evidence="1">Belongs to the sulfotransferase 1 family.</text>
</comment>
<dbReference type="InterPro" id="IPR027417">
    <property type="entry name" value="P-loop_NTPase"/>
</dbReference>
<dbReference type="SUPFAM" id="SSF52540">
    <property type="entry name" value="P-loop containing nucleoside triphosphate hydrolases"/>
    <property type="match status" value="1"/>
</dbReference>